<evidence type="ECO:0000256" key="6">
    <source>
        <dbReference type="ARBA" id="ARBA00022737"/>
    </source>
</evidence>
<keyword evidence="6" id="KW-0677">Repeat</keyword>
<comment type="function">
    <text evidence="2">Could be a virulence factor.</text>
</comment>
<protein>
    <recommendedName>
        <fullName evidence="4">Phospholipase D</fullName>
    </recommendedName>
    <alternativeName>
        <fullName evidence="9">Choline phosphatase</fullName>
    </alternativeName>
</protein>
<dbReference type="EMBL" id="SLVX01000010">
    <property type="protein sequence ID" value="TCN43482.1"/>
    <property type="molecule type" value="Genomic_DNA"/>
</dbReference>
<keyword evidence="7" id="KW-0378">Hydrolase</keyword>
<dbReference type="Pfam" id="PF00614">
    <property type="entry name" value="PLDc"/>
    <property type="match status" value="1"/>
</dbReference>
<dbReference type="Pfam" id="PF13091">
    <property type="entry name" value="PLDc_2"/>
    <property type="match status" value="1"/>
</dbReference>
<dbReference type="PROSITE" id="PS50035">
    <property type="entry name" value="PLD"/>
    <property type="match status" value="2"/>
</dbReference>
<dbReference type="CDD" id="cd09140">
    <property type="entry name" value="PLDc_vPLD1_2_like_bac_1"/>
    <property type="match status" value="1"/>
</dbReference>
<evidence type="ECO:0000313" key="12">
    <source>
        <dbReference type="EMBL" id="TCN43482.1"/>
    </source>
</evidence>
<evidence type="ECO:0000256" key="8">
    <source>
        <dbReference type="ARBA" id="ARBA00023098"/>
    </source>
</evidence>
<accession>A0A4R2CTA1</accession>
<feature type="region of interest" description="Disordered" evidence="10">
    <location>
        <begin position="496"/>
        <end position="524"/>
    </location>
</feature>
<gene>
    <name evidence="12" type="ORF">EV665_11078</name>
</gene>
<keyword evidence="8" id="KW-0443">Lipid metabolism</keyword>
<name>A0A4R2CTA1_SHIGR</name>
<keyword evidence="5" id="KW-0964">Secreted</keyword>
<evidence type="ECO:0000256" key="2">
    <source>
        <dbReference type="ARBA" id="ARBA00003145"/>
    </source>
</evidence>
<dbReference type="PANTHER" id="PTHR18896">
    <property type="entry name" value="PHOSPHOLIPASE D"/>
    <property type="match status" value="1"/>
</dbReference>
<evidence type="ECO:0000256" key="10">
    <source>
        <dbReference type="SAM" id="MobiDB-lite"/>
    </source>
</evidence>
<keyword evidence="13" id="KW-1185">Reference proteome</keyword>
<evidence type="ECO:0000256" key="4">
    <source>
        <dbReference type="ARBA" id="ARBA00018392"/>
    </source>
</evidence>
<dbReference type="AlphaFoldDB" id="A0A4R2CTA1"/>
<feature type="compositionally biased region" description="Polar residues" evidence="10">
    <location>
        <begin position="509"/>
        <end position="524"/>
    </location>
</feature>
<evidence type="ECO:0000259" key="11">
    <source>
        <dbReference type="PROSITE" id="PS50035"/>
    </source>
</evidence>
<dbReference type="SMART" id="SM00155">
    <property type="entry name" value="PLDc"/>
    <property type="match status" value="2"/>
</dbReference>
<dbReference type="InterPro" id="IPR015679">
    <property type="entry name" value="PLipase_D_fam"/>
</dbReference>
<evidence type="ECO:0000256" key="3">
    <source>
        <dbReference type="ARBA" id="ARBA00004613"/>
    </source>
</evidence>
<comment type="catalytic activity">
    <reaction evidence="1">
        <text>a 1,2-diacyl-sn-glycero-3-phosphocholine + H2O = a 1,2-diacyl-sn-glycero-3-phosphate + choline + H(+)</text>
        <dbReference type="Rhea" id="RHEA:14445"/>
        <dbReference type="ChEBI" id="CHEBI:15354"/>
        <dbReference type="ChEBI" id="CHEBI:15377"/>
        <dbReference type="ChEBI" id="CHEBI:15378"/>
        <dbReference type="ChEBI" id="CHEBI:57643"/>
        <dbReference type="ChEBI" id="CHEBI:58608"/>
        <dbReference type="EC" id="3.1.4.4"/>
    </reaction>
</comment>
<dbReference type="CDD" id="cd09143">
    <property type="entry name" value="PLDc_vPLD1_2_like_bac_2"/>
    <property type="match status" value="1"/>
</dbReference>
<dbReference type="PANTHER" id="PTHR18896:SF76">
    <property type="entry name" value="PHOSPHOLIPASE"/>
    <property type="match status" value="1"/>
</dbReference>
<proteinExistence type="predicted"/>
<dbReference type="SUPFAM" id="SSF56024">
    <property type="entry name" value="Phospholipase D/nuclease"/>
    <property type="match status" value="2"/>
</dbReference>
<comment type="subcellular location">
    <subcellularLocation>
        <location evidence="3">Secreted</location>
    </subcellularLocation>
</comment>
<dbReference type="Gene3D" id="3.30.870.10">
    <property type="entry name" value="Endonuclease Chain A"/>
    <property type="match status" value="2"/>
</dbReference>
<comment type="caution">
    <text evidence="12">The sequence shown here is derived from an EMBL/GenBank/DDBJ whole genome shotgun (WGS) entry which is preliminary data.</text>
</comment>
<sequence length="524" mass="58197">MRNDGFPVHVAHTSAPAPIIRPGVNAWRVARADRLKVLVDGEAYFRRLENVLLQARKEIWIVGWDFNPDIPIRPDRPHSPSLGTFLLDLVAARPDLTIRVLIWGMGPIYSGKSLKMFRKRRWSSHPRIQLAFDNRHPIRGSHHQKFVVVDDRVAFIGGIDLTAKRWDTSEHRIDDPRRVMPSGEPYEPVHDMQVALEGEAARLAGDIARRRWLFATDEAVPLTGAAAEVSLDGLAPDMAGVDVAFTRTEPAIRGREACTEAMDLTVAALKAARRHIYIESQYFASKRVCDVLCEKLAEPDGPEVVVVSTLSSHGIIERLVLGANRDRLIRRLGRCDRYGRMRAFYPVVPRPDGTEQEIVIHSKLVIVDDVFLRIGSSNLNQRSEGLDTELDIAVEARRQEERKAIVGLRDRLLAEHLDADPVLFGAAVGAEGLLGRTIDAFNTRARGLRPFPDARGRGSIEPVAGTGLVDPVAPWWPLPAWRDAARAFLRRQFGLSRSPASPFDPSKASLASSDTSPSGSGMKK</sequence>
<feature type="domain" description="PLD phosphodiesterase" evidence="11">
    <location>
        <begin position="138"/>
        <end position="165"/>
    </location>
</feature>
<dbReference type="Proteomes" id="UP000295351">
    <property type="component" value="Unassembled WGS sequence"/>
</dbReference>
<evidence type="ECO:0000313" key="13">
    <source>
        <dbReference type="Proteomes" id="UP000295351"/>
    </source>
</evidence>
<dbReference type="InterPro" id="IPR025202">
    <property type="entry name" value="PLD-like_dom"/>
</dbReference>
<dbReference type="InterPro" id="IPR001736">
    <property type="entry name" value="PLipase_D/transphosphatidylase"/>
</dbReference>
<dbReference type="GO" id="GO:0009395">
    <property type="term" value="P:phospholipid catabolic process"/>
    <property type="evidence" value="ECO:0007669"/>
    <property type="project" value="TreeGrafter"/>
</dbReference>
<evidence type="ECO:0000256" key="9">
    <source>
        <dbReference type="ARBA" id="ARBA00029594"/>
    </source>
</evidence>
<evidence type="ECO:0000256" key="7">
    <source>
        <dbReference type="ARBA" id="ARBA00022801"/>
    </source>
</evidence>
<dbReference type="GO" id="GO:0005576">
    <property type="term" value="C:extracellular region"/>
    <property type="evidence" value="ECO:0007669"/>
    <property type="project" value="UniProtKB-SubCell"/>
</dbReference>
<evidence type="ECO:0000256" key="5">
    <source>
        <dbReference type="ARBA" id="ARBA00022525"/>
    </source>
</evidence>
<reference evidence="12 13" key="1">
    <citation type="submission" date="2019-03" db="EMBL/GenBank/DDBJ databases">
        <title>Genomic Encyclopedia of Type Strains, Phase IV (KMG-IV): sequencing the most valuable type-strain genomes for metagenomic binning, comparative biology and taxonomic classification.</title>
        <authorList>
            <person name="Goeker M."/>
        </authorList>
    </citation>
    <scope>NUCLEOTIDE SEQUENCE [LARGE SCALE GENOMIC DNA]</scope>
    <source>
        <strain evidence="12 13">DSM 18401</strain>
    </source>
</reference>
<feature type="domain" description="PLD phosphodiesterase" evidence="11">
    <location>
        <begin position="356"/>
        <end position="383"/>
    </location>
</feature>
<dbReference type="RefSeq" id="WP_133035019.1">
    <property type="nucleotide sequence ID" value="NZ_BAABEI010000007.1"/>
</dbReference>
<dbReference type="GO" id="GO:0004630">
    <property type="term" value="F:phospholipase D activity"/>
    <property type="evidence" value="ECO:0007669"/>
    <property type="project" value="UniProtKB-EC"/>
</dbReference>
<evidence type="ECO:0000256" key="1">
    <source>
        <dbReference type="ARBA" id="ARBA00000798"/>
    </source>
</evidence>
<organism evidence="12 13">
    <name type="scientific">Shinella granuli</name>
    <dbReference type="NCBI Taxonomy" id="323621"/>
    <lineage>
        <taxon>Bacteria</taxon>
        <taxon>Pseudomonadati</taxon>
        <taxon>Pseudomonadota</taxon>
        <taxon>Alphaproteobacteria</taxon>
        <taxon>Hyphomicrobiales</taxon>
        <taxon>Rhizobiaceae</taxon>
        <taxon>Shinella</taxon>
    </lineage>
</organism>